<gene>
    <name evidence="1" type="ORF">IAC58_00155</name>
</gene>
<reference evidence="1" key="1">
    <citation type="submission" date="2020-10" db="EMBL/GenBank/DDBJ databases">
        <authorList>
            <person name="Gilroy R."/>
        </authorList>
    </citation>
    <scope>NUCLEOTIDE SEQUENCE</scope>
    <source>
        <strain evidence="1">11159</strain>
    </source>
</reference>
<accession>A0A9D9DG66</accession>
<name>A0A9D9DG66_9BACL</name>
<sequence>MEKVVTIHVYDNNSGDYLHCFDGSSSPVSNGEVLEFNYTIKNLGIEIENAEFHVEWCSKEHNGEQTALVTLIPNSGKVIFPNDLKKDMDNALKTFIEVERRLGIIGKKDELKKLADAHNIISKYLKMQ</sequence>
<evidence type="ECO:0000313" key="1">
    <source>
        <dbReference type="EMBL" id="MBO8426969.1"/>
    </source>
</evidence>
<organism evidence="1 2">
    <name type="scientific">Candidatus Onthovivens merdipullorum</name>
    <dbReference type="NCBI Taxonomy" id="2840889"/>
    <lineage>
        <taxon>Bacteria</taxon>
        <taxon>Bacillati</taxon>
        <taxon>Bacillota</taxon>
        <taxon>Bacilli</taxon>
        <taxon>Bacillales</taxon>
        <taxon>Candidatus Onthovivens</taxon>
    </lineage>
</organism>
<dbReference type="EMBL" id="JADIMY010000002">
    <property type="protein sequence ID" value="MBO8426969.1"/>
    <property type="molecule type" value="Genomic_DNA"/>
</dbReference>
<evidence type="ECO:0000313" key="2">
    <source>
        <dbReference type="Proteomes" id="UP000823613"/>
    </source>
</evidence>
<comment type="caution">
    <text evidence="1">The sequence shown here is derived from an EMBL/GenBank/DDBJ whole genome shotgun (WGS) entry which is preliminary data.</text>
</comment>
<proteinExistence type="predicted"/>
<dbReference type="AlphaFoldDB" id="A0A9D9DG66"/>
<protein>
    <submittedName>
        <fullName evidence="1">Uncharacterized protein</fullName>
    </submittedName>
</protein>
<reference evidence="1" key="2">
    <citation type="journal article" date="2021" name="PeerJ">
        <title>Extensive microbial diversity within the chicken gut microbiome revealed by metagenomics and culture.</title>
        <authorList>
            <person name="Gilroy R."/>
            <person name="Ravi A."/>
            <person name="Getino M."/>
            <person name="Pursley I."/>
            <person name="Horton D.L."/>
            <person name="Alikhan N.F."/>
            <person name="Baker D."/>
            <person name="Gharbi K."/>
            <person name="Hall N."/>
            <person name="Watson M."/>
            <person name="Adriaenssens E.M."/>
            <person name="Foster-Nyarko E."/>
            <person name="Jarju S."/>
            <person name="Secka A."/>
            <person name="Antonio M."/>
            <person name="Oren A."/>
            <person name="Chaudhuri R.R."/>
            <person name="La Ragione R."/>
            <person name="Hildebrand F."/>
            <person name="Pallen M.J."/>
        </authorList>
    </citation>
    <scope>NUCLEOTIDE SEQUENCE</scope>
    <source>
        <strain evidence="1">11159</strain>
    </source>
</reference>
<dbReference type="Proteomes" id="UP000823613">
    <property type="component" value="Unassembled WGS sequence"/>
</dbReference>